<name>A0ABT1REL6_9HYPH</name>
<proteinExistence type="predicted"/>
<organism evidence="1 2">
    <name type="scientific">Shinella lacus</name>
    <dbReference type="NCBI Taxonomy" id="2654216"/>
    <lineage>
        <taxon>Bacteria</taxon>
        <taxon>Pseudomonadati</taxon>
        <taxon>Pseudomonadota</taxon>
        <taxon>Alphaproteobacteria</taxon>
        <taxon>Hyphomicrobiales</taxon>
        <taxon>Rhizobiaceae</taxon>
        <taxon>Shinella</taxon>
    </lineage>
</organism>
<dbReference type="Proteomes" id="UP000996601">
    <property type="component" value="Unassembled WGS sequence"/>
</dbReference>
<reference evidence="1" key="1">
    <citation type="submission" date="2021-07" db="EMBL/GenBank/DDBJ databases">
        <title>Shinella sp. nov., a novel member of the genus Shinella from water.</title>
        <authorList>
            <person name="Deng Y."/>
        </authorList>
    </citation>
    <scope>NUCLEOTIDE SEQUENCE</scope>
    <source>
        <strain evidence="1">CPCC 100929</strain>
    </source>
</reference>
<keyword evidence="2" id="KW-1185">Reference proteome</keyword>
<gene>
    <name evidence="1" type="ORF">GB927_026600</name>
</gene>
<dbReference type="EMBL" id="WHSB02000014">
    <property type="protein sequence ID" value="MCQ4633637.1"/>
    <property type="molecule type" value="Genomic_DNA"/>
</dbReference>
<sequence length="85" mass="9156">MTVTLQDDAITLTGACGVEEVENLVGYLERRQDLPVDLAGATSIHTALWQALMVFKPVVTGTPASSFTSGQVLPAFRAYLEESQE</sequence>
<protein>
    <recommendedName>
        <fullName evidence="3">Tail tube GTA-gp10-like protein</fullName>
    </recommendedName>
</protein>
<dbReference type="RefSeq" id="WP_256120254.1">
    <property type="nucleotide sequence ID" value="NZ_WHSB02000014.1"/>
</dbReference>
<evidence type="ECO:0000313" key="2">
    <source>
        <dbReference type="Proteomes" id="UP000996601"/>
    </source>
</evidence>
<accession>A0ABT1REL6</accession>
<evidence type="ECO:0000313" key="1">
    <source>
        <dbReference type="EMBL" id="MCQ4633637.1"/>
    </source>
</evidence>
<evidence type="ECO:0008006" key="3">
    <source>
        <dbReference type="Google" id="ProtNLM"/>
    </source>
</evidence>
<comment type="caution">
    <text evidence="1">The sequence shown here is derived from an EMBL/GenBank/DDBJ whole genome shotgun (WGS) entry which is preliminary data.</text>
</comment>